<evidence type="ECO:0000313" key="4">
    <source>
        <dbReference type="Proteomes" id="UP001154259"/>
    </source>
</evidence>
<dbReference type="EMBL" id="CAMXCS010000004">
    <property type="protein sequence ID" value="CAI3950805.1"/>
    <property type="molecule type" value="Genomic_DNA"/>
</dbReference>
<dbReference type="AlphaFoldDB" id="A0A9W4XIH1"/>
<accession>A0A9W4XIH1</accession>
<reference evidence="2" key="1">
    <citation type="submission" date="2022-10" db="EMBL/GenBank/DDBJ databases">
        <authorList>
            <person name="Botero Cardona J."/>
        </authorList>
    </citation>
    <scope>NUCLEOTIDE SEQUENCE</scope>
    <source>
        <strain evidence="2">LMG 31819</strain>
        <strain evidence="1">R-53529</strain>
    </source>
</reference>
<evidence type="ECO:0000313" key="1">
    <source>
        <dbReference type="EMBL" id="CAI3950805.1"/>
    </source>
</evidence>
<dbReference type="Proteomes" id="UP001154259">
    <property type="component" value="Unassembled WGS sequence"/>
</dbReference>
<dbReference type="GeneID" id="83712956"/>
<evidence type="ECO:0000313" key="3">
    <source>
        <dbReference type="Proteomes" id="UP001154255"/>
    </source>
</evidence>
<sequence length="57" mass="6853">MFPNTSTILSVAIADEIQIIEKLADRRKAKTHYEWEVEIVDDKKEKRKYYIKIENQL</sequence>
<keyword evidence="4" id="KW-1185">Reference proteome</keyword>
<organism evidence="2 3">
    <name type="scientific">Commensalibacter communis</name>
    <dbReference type="NCBI Taxonomy" id="2972786"/>
    <lineage>
        <taxon>Bacteria</taxon>
        <taxon>Pseudomonadati</taxon>
        <taxon>Pseudomonadota</taxon>
        <taxon>Alphaproteobacteria</taxon>
        <taxon>Acetobacterales</taxon>
        <taxon>Acetobacteraceae</taxon>
    </lineage>
</organism>
<comment type="caution">
    <text evidence="2">The sequence shown here is derived from an EMBL/GenBank/DDBJ whole genome shotgun (WGS) entry which is preliminary data.</text>
</comment>
<proteinExistence type="predicted"/>
<name>A0A9W4XIH1_9PROT</name>
<dbReference type="Proteomes" id="UP001154255">
    <property type="component" value="Unassembled WGS sequence"/>
</dbReference>
<gene>
    <name evidence="1" type="ORF">R53529_LOCUS1690</name>
    <name evidence="2" type="ORF">R53530_LOCUS1896</name>
</gene>
<dbReference type="EMBL" id="CAMXCM010000006">
    <property type="protein sequence ID" value="CAI3952186.1"/>
    <property type="molecule type" value="Genomic_DNA"/>
</dbReference>
<evidence type="ECO:0000313" key="2">
    <source>
        <dbReference type="EMBL" id="CAI3952186.1"/>
    </source>
</evidence>
<protein>
    <submittedName>
        <fullName evidence="2">Uncharacterized protein</fullName>
    </submittedName>
</protein>
<dbReference type="RefSeq" id="WP_271790121.1">
    <property type="nucleotide sequence ID" value="NZ_CAMXCK010000006.1"/>
</dbReference>